<proteinExistence type="predicted"/>
<dbReference type="Pfam" id="PF13426">
    <property type="entry name" value="PAS_9"/>
    <property type="match status" value="1"/>
</dbReference>
<keyword evidence="4" id="KW-0418">Kinase</keyword>
<gene>
    <name evidence="9" type="ORF">MNBD_UNCLBAC01-325</name>
</gene>
<evidence type="ECO:0000256" key="5">
    <source>
        <dbReference type="ARBA" id="ARBA00022840"/>
    </source>
</evidence>
<evidence type="ECO:0000313" key="9">
    <source>
        <dbReference type="EMBL" id="VAX35800.1"/>
    </source>
</evidence>
<dbReference type="PANTHER" id="PTHR43065:SF10">
    <property type="entry name" value="PEROXIDE STRESS-ACTIVATED HISTIDINE KINASE MAK3"/>
    <property type="match status" value="1"/>
</dbReference>
<name>A0A3B1DLD0_9ZZZZ</name>
<evidence type="ECO:0000256" key="4">
    <source>
        <dbReference type="ARBA" id="ARBA00022777"/>
    </source>
</evidence>
<dbReference type="InterPro" id="IPR000700">
    <property type="entry name" value="PAS-assoc_C"/>
</dbReference>
<dbReference type="InterPro" id="IPR000014">
    <property type="entry name" value="PAS"/>
</dbReference>
<dbReference type="Gene3D" id="3.30.565.10">
    <property type="entry name" value="Histidine kinase-like ATPase, C-terminal domain"/>
    <property type="match status" value="1"/>
</dbReference>
<dbReference type="CDD" id="cd00130">
    <property type="entry name" value="PAS"/>
    <property type="match status" value="1"/>
</dbReference>
<dbReference type="InterPro" id="IPR003594">
    <property type="entry name" value="HATPase_dom"/>
</dbReference>
<evidence type="ECO:0000259" key="7">
    <source>
        <dbReference type="PROSITE" id="PS50109"/>
    </source>
</evidence>
<dbReference type="SMART" id="SM00387">
    <property type="entry name" value="HATPase_c"/>
    <property type="match status" value="1"/>
</dbReference>
<dbReference type="CDD" id="cd00075">
    <property type="entry name" value="HATPase"/>
    <property type="match status" value="1"/>
</dbReference>
<dbReference type="InterPro" id="IPR036890">
    <property type="entry name" value="HATPase_C_sf"/>
</dbReference>
<dbReference type="InterPro" id="IPR004358">
    <property type="entry name" value="Sig_transdc_His_kin-like_C"/>
</dbReference>
<dbReference type="InterPro" id="IPR035965">
    <property type="entry name" value="PAS-like_dom_sf"/>
</dbReference>
<dbReference type="EMBL" id="UOGJ01000073">
    <property type="protein sequence ID" value="VAX35800.1"/>
    <property type="molecule type" value="Genomic_DNA"/>
</dbReference>
<feature type="domain" description="PAC" evidence="8">
    <location>
        <begin position="106"/>
        <end position="157"/>
    </location>
</feature>
<dbReference type="PROSITE" id="PS50113">
    <property type="entry name" value="PAC"/>
    <property type="match status" value="1"/>
</dbReference>
<evidence type="ECO:0000256" key="6">
    <source>
        <dbReference type="ARBA" id="ARBA00023012"/>
    </source>
</evidence>
<evidence type="ECO:0000259" key="8">
    <source>
        <dbReference type="PROSITE" id="PS50113"/>
    </source>
</evidence>
<dbReference type="NCBIfam" id="TIGR00229">
    <property type="entry name" value="sensory_box"/>
    <property type="match status" value="1"/>
</dbReference>
<evidence type="ECO:0000256" key="3">
    <source>
        <dbReference type="ARBA" id="ARBA00022741"/>
    </source>
</evidence>
<dbReference type="Pfam" id="PF02518">
    <property type="entry name" value="HATPase_c"/>
    <property type="match status" value="1"/>
</dbReference>
<organism evidence="9">
    <name type="scientific">hydrothermal vent metagenome</name>
    <dbReference type="NCBI Taxonomy" id="652676"/>
    <lineage>
        <taxon>unclassified sequences</taxon>
        <taxon>metagenomes</taxon>
        <taxon>ecological metagenomes</taxon>
    </lineage>
</organism>
<dbReference type="GO" id="GO:0005524">
    <property type="term" value="F:ATP binding"/>
    <property type="evidence" value="ECO:0007669"/>
    <property type="project" value="UniProtKB-KW"/>
</dbReference>
<evidence type="ECO:0000256" key="1">
    <source>
        <dbReference type="ARBA" id="ARBA00022553"/>
    </source>
</evidence>
<dbReference type="SUPFAM" id="SSF55874">
    <property type="entry name" value="ATPase domain of HSP90 chaperone/DNA topoisomerase II/histidine kinase"/>
    <property type="match status" value="1"/>
</dbReference>
<dbReference type="PROSITE" id="PS50109">
    <property type="entry name" value="HIS_KIN"/>
    <property type="match status" value="1"/>
</dbReference>
<accession>A0A3B1DLD0</accession>
<keyword evidence="2" id="KW-0808">Transferase</keyword>
<dbReference type="Gene3D" id="3.30.450.20">
    <property type="entry name" value="PAS domain"/>
    <property type="match status" value="1"/>
</dbReference>
<dbReference type="Gene3D" id="1.10.287.130">
    <property type="match status" value="1"/>
</dbReference>
<keyword evidence="3" id="KW-0547">Nucleotide-binding</keyword>
<dbReference type="GO" id="GO:0000155">
    <property type="term" value="F:phosphorelay sensor kinase activity"/>
    <property type="evidence" value="ECO:0007669"/>
    <property type="project" value="InterPro"/>
</dbReference>
<protein>
    <submittedName>
        <fullName evidence="9">Uncharacterized protein</fullName>
    </submittedName>
</protein>
<reference evidence="9" key="1">
    <citation type="submission" date="2018-06" db="EMBL/GenBank/DDBJ databases">
        <authorList>
            <person name="Zhirakovskaya E."/>
        </authorList>
    </citation>
    <scope>NUCLEOTIDE SEQUENCE</scope>
</reference>
<dbReference type="AlphaFoldDB" id="A0A3B1DLD0"/>
<dbReference type="InterPro" id="IPR005467">
    <property type="entry name" value="His_kinase_dom"/>
</dbReference>
<keyword evidence="6" id="KW-0902">Two-component regulatory system</keyword>
<dbReference type="SUPFAM" id="SSF55785">
    <property type="entry name" value="PYP-like sensor domain (PAS domain)"/>
    <property type="match status" value="1"/>
</dbReference>
<feature type="domain" description="Histidine kinase" evidence="7">
    <location>
        <begin position="170"/>
        <end position="394"/>
    </location>
</feature>
<keyword evidence="1" id="KW-0597">Phosphoprotein</keyword>
<dbReference type="PANTHER" id="PTHR43065">
    <property type="entry name" value="SENSOR HISTIDINE KINASE"/>
    <property type="match status" value="1"/>
</dbReference>
<keyword evidence="5" id="KW-0067">ATP-binding</keyword>
<dbReference type="SUPFAM" id="SSF47384">
    <property type="entry name" value="Homodimeric domain of signal transducing histidine kinase"/>
    <property type="match status" value="1"/>
</dbReference>
<sequence>MINKTTQKIKNPPSLKVTAIKKTHPIKHYFPEEELNLFYLLTEQTVDGIFTINLNGHITYLNKAAKHIIKTPTPNNPVHFLDHIEKTYIKKAQKCFRQVQKGEELLRCELKIIDKKKRILPVECTSSPIYKEGEIIQILTVVRDISKRKQLEHLVTESEKMQALHNFIAGTTHEIQHPLKGLLDHAQKLITTYKERDFEYIGFKEFSNIMHTLEIMRDQIKYCYDTTERLLSLSKKKAKIKNNFCDVNANIRKVIKLLGYQRDVFEIKFEVKLTKNLPRVAINEVEFKQVITNVVTNAIQSIPSDGFVYLKTSYLKLDNKILIECTDNGIGIPKENLIHVFDPFFTTKHRGLEKSSGLGLAIVHSIVKAFGGNIMIKSHLRHGTTVRIVLPTKI</sequence>
<evidence type="ECO:0000256" key="2">
    <source>
        <dbReference type="ARBA" id="ARBA00022679"/>
    </source>
</evidence>
<dbReference type="InterPro" id="IPR036097">
    <property type="entry name" value="HisK_dim/P_sf"/>
</dbReference>
<dbReference type="PRINTS" id="PR00344">
    <property type="entry name" value="BCTRLSENSOR"/>
</dbReference>